<evidence type="ECO:0000313" key="13">
    <source>
        <dbReference type="EMBL" id="ALG10523.1"/>
    </source>
</evidence>
<keyword evidence="2" id="KW-1003">Cell membrane</keyword>
<evidence type="ECO:0000256" key="10">
    <source>
        <dbReference type="ARBA" id="ARBA00023136"/>
    </source>
</evidence>
<evidence type="ECO:0000256" key="9">
    <source>
        <dbReference type="ARBA" id="ARBA00023049"/>
    </source>
</evidence>
<evidence type="ECO:0000256" key="7">
    <source>
        <dbReference type="ARBA" id="ARBA00022833"/>
    </source>
</evidence>
<feature type="transmembrane region" description="Helical" evidence="11">
    <location>
        <begin position="376"/>
        <end position="398"/>
    </location>
</feature>
<evidence type="ECO:0000256" key="4">
    <source>
        <dbReference type="ARBA" id="ARBA00022692"/>
    </source>
</evidence>
<gene>
    <name evidence="13" type="ORF">AOZ06_29770</name>
</gene>
<keyword evidence="3" id="KW-0645">Protease</keyword>
<keyword evidence="5" id="KW-0479">Metal-binding</keyword>
<dbReference type="EMBL" id="CP012752">
    <property type="protein sequence ID" value="ALG10523.1"/>
    <property type="molecule type" value="Genomic_DNA"/>
</dbReference>
<evidence type="ECO:0000259" key="12">
    <source>
        <dbReference type="Pfam" id="PF01435"/>
    </source>
</evidence>
<dbReference type="OrthoDB" id="4889053at2"/>
<reference evidence="13 14" key="1">
    <citation type="submission" date="2015-07" db="EMBL/GenBank/DDBJ databases">
        <title>Genome sequencing of Kibdelosporangium phytohabitans.</title>
        <authorList>
            <person name="Qin S."/>
            <person name="Xing K."/>
        </authorList>
    </citation>
    <scope>NUCLEOTIDE SEQUENCE [LARGE SCALE GENOMIC DNA]</scope>
    <source>
        <strain evidence="13 14">KLBMP1111</strain>
    </source>
</reference>
<organism evidence="13 14">
    <name type="scientific">Kibdelosporangium phytohabitans</name>
    <dbReference type="NCBI Taxonomy" id="860235"/>
    <lineage>
        <taxon>Bacteria</taxon>
        <taxon>Bacillati</taxon>
        <taxon>Actinomycetota</taxon>
        <taxon>Actinomycetes</taxon>
        <taxon>Pseudonocardiales</taxon>
        <taxon>Pseudonocardiaceae</taxon>
        <taxon>Kibdelosporangium</taxon>
    </lineage>
</organism>
<dbReference type="InterPro" id="IPR050083">
    <property type="entry name" value="HtpX_protease"/>
</dbReference>
<dbReference type="STRING" id="860235.AOZ06_29770"/>
<feature type="transmembrane region" description="Helical" evidence="11">
    <location>
        <begin position="92"/>
        <end position="113"/>
    </location>
</feature>
<keyword evidence="6" id="KW-0378">Hydrolase</keyword>
<evidence type="ECO:0000256" key="11">
    <source>
        <dbReference type="SAM" id="Phobius"/>
    </source>
</evidence>
<dbReference type="KEGG" id="kphy:AOZ06_29770"/>
<evidence type="ECO:0000256" key="1">
    <source>
        <dbReference type="ARBA" id="ARBA00001947"/>
    </source>
</evidence>
<feature type="transmembrane region" description="Helical" evidence="11">
    <location>
        <begin position="711"/>
        <end position="736"/>
    </location>
</feature>
<feature type="transmembrane region" description="Helical" evidence="11">
    <location>
        <begin position="21"/>
        <end position="42"/>
    </location>
</feature>
<evidence type="ECO:0000313" key="14">
    <source>
        <dbReference type="Proteomes" id="UP000063699"/>
    </source>
</evidence>
<feature type="transmembrane region" description="Helical" evidence="11">
    <location>
        <begin position="661"/>
        <end position="682"/>
    </location>
</feature>
<dbReference type="Gene3D" id="3.30.2010.10">
    <property type="entry name" value="Metalloproteases ('zincins'), catalytic domain"/>
    <property type="match status" value="1"/>
</dbReference>
<feature type="transmembrane region" description="Helical" evidence="11">
    <location>
        <begin position="340"/>
        <end position="364"/>
    </location>
</feature>
<evidence type="ECO:0000256" key="6">
    <source>
        <dbReference type="ARBA" id="ARBA00022801"/>
    </source>
</evidence>
<dbReference type="PANTHER" id="PTHR43221:SF2">
    <property type="entry name" value="PROTEASE HTPX HOMOLOG"/>
    <property type="match status" value="1"/>
</dbReference>
<feature type="transmembrane region" description="Helical" evidence="11">
    <location>
        <begin position="419"/>
        <end position="441"/>
    </location>
</feature>
<protein>
    <recommendedName>
        <fullName evidence="12">Peptidase M48 domain-containing protein</fullName>
    </recommendedName>
</protein>
<dbReference type="InterPro" id="IPR001915">
    <property type="entry name" value="Peptidase_M48"/>
</dbReference>
<keyword evidence="10 11" id="KW-0472">Membrane</keyword>
<feature type="transmembrane region" description="Helical" evidence="11">
    <location>
        <begin position="555"/>
        <end position="573"/>
    </location>
</feature>
<dbReference type="AlphaFoldDB" id="A0A0N9I700"/>
<feature type="transmembrane region" description="Helical" evidence="11">
    <location>
        <begin position="594"/>
        <end position="615"/>
    </location>
</feature>
<accession>A0A0N9I700</accession>
<dbReference type="Pfam" id="PF01435">
    <property type="entry name" value="Peptidase_M48"/>
    <property type="match status" value="1"/>
</dbReference>
<keyword evidence="8 11" id="KW-1133">Transmembrane helix</keyword>
<keyword evidence="14" id="KW-1185">Reference proteome</keyword>
<evidence type="ECO:0000256" key="2">
    <source>
        <dbReference type="ARBA" id="ARBA00022475"/>
    </source>
</evidence>
<evidence type="ECO:0000256" key="8">
    <source>
        <dbReference type="ARBA" id="ARBA00022989"/>
    </source>
</evidence>
<feature type="transmembrane region" description="Helical" evidence="11">
    <location>
        <begin position="447"/>
        <end position="470"/>
    </location>
</feature>
<feature type="transmembrane region" description="Helical" evidence="11">
    <location>
        <begin position="627"/>
        <end position="654"/>
    </location>
</feature>
<feature type="transmembrane region" description="Helical" evidence="11">
    <location>
        <begin position="757"/>
        <end position="778"/>
    </location>
</feature>
<keyword evidence="9" id="KW-0482">Metalloprotease</keyword>
<dbReference type="GO" id="GO:0046872">
    <property type="term" value="F:metal ion binding"/>
    <property type="evidence" value="ECO:0007669"/>
    <property type="project" value="UniProtKB-KW"/>
</dbReference>
<feature type="transmembrane region" description="Helical" evidence="11">
    <location>
        <begin position="482"/>
        <end position="500"/>
    </location>
</feature>
<dbReference type="PANTHER" id="PTHR43221">
    <property type="entry name" value="PROTEASE HTPX"/>
    <property type="match status" value="1"/>
</dbReference>
<keyword evidence="4 11" id="KW-0812">Transmembrane</keyword>
<feature type="transmembrane region" description="Helical" evidence="11">
    <location>
        <begin position="211"/>
        <end position="234"/>
    </location>
</feature>
<proteinExistence type="predicted"/>
<name>A0A0N9I700_9PSEU</name>
<feature type="transmembrane region" description="Helical" evidence="11">
    <location>
        <begin position="254"/>
        <end position="272"/>
    </location>
</feature>
<dbReference type="Proteomes" id="UP000063699">
    <property type="component" value="Chromosome"/>
</dbReference>
<feature type="domain" description="Peptidase M48" evidence="12">
    <location>
        <begin position="133"/>
        <end position="337"/>
    </location>
</feature>
<keyword evidence="7" id="KW-0862">Zinc</keyword>
<dbReference type="GO" id="GO:0006508">
    <property type="term" value="P:proteolysis"/>
    <property type="evidence" value="ECO:0007669"/>
    <property type="project" value="UniProtKB-KW"/>
</dbReference>
<dbReference type="RefSeq" id="WP_054292426.1">
    <property type="nucleotide sequence ID" value="NZ_CP012752.1"/>
</dbReference>
<evidence type="ECO:0000256" key="5">
    <source>
        <dbReference type="ARBA" id="ARBA00022723"/>
    </source>
</evidence>
<sequence>MTSEPDGSRFDERVVSTGTTVRFVLLVVLMLATAVAMTLEIVHGLTTTSPRECFLAGGIDVGSGNDSSLFTPNPLREAIQACVDRVAPPPPWWMMVAWLLLLVVAACALFAVLPGWRARRSRVVPLAAVDPAGEIAADLADLVRKAGLSSAPRVVVDPVAASTGAVVFGRNRRPTVCLHGGLLTRRRADPEGFRAVVLHELAHIRNGDVTITYVTVAAWRVLLALMFVPYLAWYVFRFANGLAGPLLWSSNAPAVVRSLLLMVVLAGLVSLARSDVLRSREFYADITAARWGAAPHGWAVSAAPSPARAGLRRALDSFAGLWRTHPSWESRRAALTDPEALFTISALPMFLAGAAATLISSQVAYVLATYKVFDEWLSLSFEIATAALVTGVVGIALWRTVAHAVLRARRVPSGARTGLWLGAGMAAGELVTHRVALLQWLPSVPGLLVLEVLAGLAFAWWVTQCAHLWLGSWRGHAIRPAMLAGLLAACLGLSAWFTWWGDIGVFLSLGASLDDVVRYMMDRWALFGPPVRESDPLTVLTMAWAGMSGMVVKPLALPVVAVLWVVPLLAWVLRPTAEDRPPHGEALPSLRGPLLAAVIGGVGSWLAVAGVMAAFHARQPPLNERTGFYVLTYQSAVCTALVVVAAVTALVVSALSRRYRLLLALMAAQGTVLLGAVGMLVLGSLDGCLGPLNTVQPTCAPMPASKMWAGFRFILAETVMFTVIAAAAGAAVGAVSSRAWRSRTAAARPVKTGRGGLAARRVVVGVLCVVTVGFTVAVEVETLATRPQAVRQRAAPAPTPPPVSGATRAVEVAAWRNSGGVALMTRFTTDINKLDAALKEAVRNGGRTIDDELIRPACADIDQLTREASRFLPVPEPQAQSLWQTFVTQASTASQDCLRSIEQRNGNAVLTAIGGLSQAAATLTTAVLRIDTVVRGGS</sequence>
<evidence type="ECO:0000256" key="3">
    <source>
        <dbReference type="ARBA" id="ARBA00022670"/>
    </source>
</evidence>
<dbReference type="GO" id="GO:0004222">
    <property type="term" value="F:metalloendopeptidase activity"/>
    <property type="evidence" value="ECO:0007669"/>
    <property type="project" value="InterPro"/>
</dbReference>
<comment type="cofactor">
    <cofactor evidence="1">
        <name>Zn(2+)</name>
        <dbReference type="ChEBI" id="CHEBI:29105"/>
    </cofactor>
</comment>